<gene>
    <name evidence="3" type="ORF">EV186_1011032</name>
</gene>
<dbReference type="GO" id="GO:0004175">
    <property type="term" value="F:endopeptidase activity"/>
    <property type="evidence" value="ECO:0007669"/>
    <property type="project" value="UniProtKB-ARBA"/>
</dbReference>
<dbReference type="RefSeq" id="WP_133847882.1">
    <property type="nucleotide sequence ID" value="NZ_SNXZ01000001.1"/>
</dbReference>
<keyword evidence="1" id="KW-0472">Membrane</keyword>
<evidence type="ECO:0000313" key="4">
    <source>
        <dbReference type="Proteomes" id="UP000295444"/>
    </source>
</evidence>
<feature type="transmembrane region" description="Helical" evidence="1">
    <location>
        <begin position="125"/>
        <end position="144"/>
    </location>
</feature>
<dbReference type="GO" id="GO:0080120">
    <property type="term" value="P:CAAX-box protein maturation"/>
    <property type="evidence" value="ECO:0007669"/>
    <property type="project" value="UniProtKB-ARBA"/>
</dbReference>
<keyword evidence="3" id="KW-0378">Hydrolase</keyword>
<name>A0A4R6SLH3_LABRH</name>
<dbReference type="AlphaFoldDB" id="A0A4R6SLH3"/>
<feature type="transmembrane region" description="Helical" evidence="1">
    <location>
        <begin position="34"/>
        <end position="51"/>
    </location>
</feature>
<dbReference type="GO" id="GO:0006508">
    <property type="term" value="P:proteolysis"/>
    <property type="evidence" value="ECO:0007669"/>
    <property type="project" value="UniProtKB-KW"/>
</dbReference>
<comment type="caution">
    <text evidence="3">The sequence shown here is derived from an EMBL/GenBank/DDBJ whole genome shotgun (WGS) entry which is preliminary data.</text>
</comment>
<feature type="transmembrane region" description="Helical" evidence="1">
    <location>
        <begin position="242"/>
        <end position="263"/>
    </location>
</feature>
<keyword evidence="3" id="KW-0645">Protease</keyword>
<keyword evidence="1" id="KW-0812">Transmembrane</keyword>
<keyword evidence="4" id="KW-1185">Reference proteome</keyword>
<evidence type="ECO:0000256" key="1">
    <source>
        <dbReference type="SAM" id="Phobius"/>
    </source>
</evidence>
<protein>
    <submittedName>
        <fullName evidence="3">CAAX prenyl protease-like protein</fullName>
    </submittedName>
</protein>
<feature type="transmembrane region" description="Helical" evidence="1">
    <location>
        <begin position="82"/>
        <end position="104"/>
    </location>
</feature>
<dbReference type="Pfam" id="PF02517">
    <property type="entry name" value="Rce1-like"/>
    <property type="match status" value="1"/>
</dbReference>
<proteinExistence type="predicted"/>
<dbReference type="EMBL" id="SNXZ01000001">
    <property type="protein sequence ID" value="TDQ05068.1"/>
    <property type="molecule type" value="Genomic_DNA"/>
</dbReference>
<sequence>MAVRAVIGSWLAPARPALPEPVDAPERRMLRIELVILLTVTFGIQGIRSLLELIDDLLSPVALGDQSVAINQPQASVNVIDLLSQLTSVAVLVAWGALALFLLARTGIRPAMVGMDRGRLGRDTAWGAGLAAVIGIPGLLLYLAAVTLDLSKKVAPSTLVDSWWTGAVLILLAIANAIAEESVVVAYVITRLRQFGMHENASLVSAAVLRGSYHLYQGWSAFVGNALMGLLLGRIWQRTNRLWALVVTHALLDVVAFVGYQVLHGHVSWLP</sequence>
<dbReference type="Proteomes" id="UP000295444">
    <property type="component" value="Unassembled WGS sequence"/>
</dbReference>
<feature type="transmembrane region" description="Helical" evidence="1">
    <location>
        <begin position="164"/>
        <end position="189"/>
    </location>
</feature>
<organism evidence="3 4">
    <name type="scientific">Labedaea rhizosphaerae</name>
    <dbReference type="NCBI Taxonomy" id="598644"/>
    <lineage>
        <taxon>Bacteria</taxon>
        <taxon>Bacillati</taxon>
        <taxon>Actinomycetota</taxon>
        <taxon>Actinomycetes</taxon>
        <taxon>Pseudonocardiales</taxon>
        <taxon>Pseudonocardiaceae</taxon>
        <taxon>Labedaea</taxon>
    </lineage>
</organism>
<dbReference type="InterPro" id="IPR003675">
    <property type="entry name" value="Rce1/LyrA-like_dom"/>
</dbReference>
<accession>A0A4R6SLH3</accession>
<feature type="domain" description="CAAX prenyl protease 2/Lysostaphin resistance protein A-like" evidence="2">
    <location>
        <begin position="163"/>
        <end position="254"/>
    </location>
</feature>
<keyword evidence="1" id="KW-1133">Transmembrane helix</keyword>
<dbReference type="OrthoDB" id="4453618at2"/>
<reference evidence="3 4" key="1">
    <citation type="submission" date="2019-03" db="EMBL/GenBank/DDBJ databases">
        <title>Genomic Encyclopedia of Type Strains, Phase IV (KMG-IV): sequencing the most valuable type-strain genomes for metagenomic binning, comparative biology and taxonomic classification.</title>
        <authorList>
            <person name="Goeker M."/>
        </authorList>
    </citation>
    <scope>NUCLEOTIDE SEQUENCE [LARGE SCALE GENOMIC DNA]</scope>
    <source>
        <strain evidence="3 4">DSM 45361</strain>
    </source>
</reference>
<evidence type="ECO:0000259" key="2">
    <source>
        <dbReference type="Pfam" id="PF02517"/>
    </source>
</evidence>
<evidence type="ECO:0000313" key="3">
    <source>
        <dbReference type="EMBL" id="TDQ05068.1"/>
    </source>
</evidence>